<evidence type="ECO:0000313" key="9">
    <source>
        <dbReference type="EMBL" id="SHK84565.1"/>
    </source>
</evidence>
<dbReference type="GO" id="GO:0005886">
    <property type="term" value="C:plasma membrane"/>
    <property type="evidence" value="ECO:0007669"/>
    <property type="project" value="UniProtKB-SubCell"/>
</dbReference>
<dbReference type="SUPFAM" id="SSF161098">
    <property type="entry name" value="MetI-like"/>
    <property type="match status" value="1"/>
</dbReference>
<dbReference type="GO" id="GO:0055085">
    <property type="term" value="P:transmembrane transport"/>
    <property type="evidence" value="ECO:0007669"/>
    <property type="project" value="InterPro"/>
</dbReference>
<dbReference type="Proteomes" id="UP000184386">
    <property type="component" value="Unassembled WGS sequence"/>
</dbReference>
<keyword evidence="4 7" id="KW-0812">Transmembrane</keyword>
<dbReference type="CDD" id="cd06261">
    <property type="entry name" value="TM_PBP2"/>
    <property type="match status" value="1"/>
</dbReference>
<evidence type="ECO:0000256" key="1">
    <source>
        <dbReference type="ARBA" id="ARBA00004651"/>
    </source>
</evidence>
<dbReference type="Pfam" id="PF00528">
    <property type="entry name" value="BPD_transp_1"/>
    <property type="match status" value="1"/>
</dbReference>
<evidence type="ECO:0000256" key="2">
    <source>
        <dbReference type="ARBA" id="ARBA00022448"/>
    </source>
</evidence>
<dbReference type="EMBL" id="FRAC01000018">
    <property type="protein sequence ID" value="SHK84565.1"/>
    <property type="molecule type" value="Genomic_DNA"/>
</dbReference>
<protein>
    <submittedName>
        <fullName evidence="9">Putative aldouronate transport system permease protein</fullName>
    </submittedName>
</protein>
<organism evidence="9 10">
    <name type="scientific">Anaerocolumna jejuensis DSM 15929</name>
    <dbReference type="NCBI Taxonomy" id="1121322"/>
    <lineage>
        <taxon>Bacteria</taxon>
        <taxon>Bacillati</taxon>
        <taxon>Bacillota</taxon>
        <taxon>Clostridia</taxon>
        <taxon>Lachnospirales</taxon>
        <taxon>Lachnospiraceae</taxon>
        <taxon>Anaerocolumna</taxon>
    </lineage>
</organism>
<feature type="transmembrane region" description="Helical" evidence="7">
    <location>
        <begin position="264"/>
        <end position="283"/>
    </location>
</feature>
<dbReference type="STRING" id="1121322.SAMN02745136_03497"/>
<dbReference type="InterPro" id="IPR035906">
    <property type="entry name" value="MetI-like_sf"/>
</dbReference>
<name>A0A1M6VTC6_9FIRM</name>
<gene>
    <name evidence="9" type="ORF">SAMN02745136_03497</name>
</gene>
<evidence type="ECO:0000259" key="8">
    <source>
        <dbReference type="PROSITE" id="PS50928"/>
    </source>
</evidence>
<dbReference type="AlphaFoldDB" id="A0A1M6VTC6"/>
<feature type="transmembrane region" description="Helical" evidence="7">
    <location>
        <begin position="185"/>
        <end position="206"/>
    </location>
</feature>
<comment type="subcellular location">
    <subcellularLocation>
        <location evidence="1 7">Cell membrane</location>
        <topology evidence="1 7">Multi-pass membrane protein</topology>
    </subcellularLocation>
</comment>
<dbReference type="PROSITE" id="PS50928">
    <property type="entry name" value="ABC_TM1"/>
    <property type="match status" value="1"/>
</dbReference>
<comment type="similarity">
    <text evidence="7">Belongs to the binding-protein-dependent transport system permease family.</text>
</comment>
<keyword evidence="3" id="KW-1003">Cell membrane</keyword>
<evidence type="ECO:0000313" key="10">
    <source>
        <dbReference type="Proteomes" id="UP000184386"/>
    </source>
</evidence>
<evidence type="ECO:0000256" key="3">
    <source>
        <dbReference type="ARBA" id="ARBA00022475"/>
    </source>
</evidence>
<proteinExistence type="inferred from homology"/>
<dbReference type="PANTHER" id="PTHR43744:SF9">
    <property type="entry name" value="POLYGALACTURONAN_RHAMNOGALACTURONAN TRANSPORT SYSTEM PERMEASE PROTEIN YTCP"/>
    <property type="match status" value="1"/>
</dbReference>
<feature type="transmembrane region" description="Helical" evidence="7">
    <location>
        <begin position="75"/>
        <end position="99"/>
    </location>
</feature>
<accession>A0A1M6VTC6</accession>
<keyword evidence="2 7" id="KW-0813">Transport</keyword>
<feature type="transmembrane region" description="Helical" evidence="7">
    <location>
        <begin position="143"/>
        <end position="164"/>
    </location>
</feature>
<keyword evidence="6 7" id="KW-0472">Membrane</keyword>
<feature type="transmembrane region" description="Helical" evidence="7">
    <location>
        <begin position="12"/>
        <end position="35"/>
    </location>
</feature>
<feature type="domain" description="ABC transmembrane type-1" evidence="8">
    <location>
        <begin position="76"/>
        <end position="265"/>
    </location>
</feature>
<dbReference type="Gene3D" id="1.10.3720.10">
    <property type="entry name" value="MetI-like"/>
    <property type="match status" value="1"/>
</dbReference>
<feature type="transmembrane region" description="Helical" evidence="7">
    <location>
        <begin position="111"/>
        <end position="131"/>
    </location>
</feature>
<keyword evidence="10" id="KW-1185">Reference proteome</keyword>
<sequence>MSKHMEVKKEKTSLWIHAFFILFAAICIIPFIIVISASLSNEKDLIINGYSVLPRTIDWTAYMYIFKNPSVIGNAYLVTLFITVAGTFLTVLFTAMMAYALSRPQFKLKKAMTFIIFFPTLFSGGLVPSYIINSQYLHLTDSLWALILPGITNVFYIIMVRTFFKQLPDGLFEAAKIDGANEYRIFFRIALSLSKPVLATVAFLTALGKWNEWYSAMLYIRNPDLYPLQYLLQSMMLKIQSVLKMMTTAPSMTGSMTSMPSETLRMAMVVVATGPMLIFFPFFQKYFTKGMTMGSIKG</sequence>
<dbReference type="PANTHER" id="PTHR43744">
    <property type="entry name" value="ABC TRANSPORTER PERMEASE PROTEIN MG189-RELATED-RELATED"/>
    <property type="match status" value="1"/>
</dbReference>
<evidence type="ECO:0000256" key="5">
    <source>
        <dbReference type="ARBA" id="ARBA00022989"/>
    </source>
</evidence>
<evidence type="ECO:0000256" key="4">
    <source>
        <dbReference type="ARBA" id="ARBA00022692"/>
    </source>
</evidence>
<dbReference type="InterPro" id="IPR000515">
    <property type="entry name" value="MetI-like"/>
</dbReference>
<keyword evidence="5 7" id="KW-1133">Transmembrane helix</keyword>
<evidence type="ECO:0000256" key="7">
    <source>
        <dbReference type="RuleBase" id="RU363032"/>
    </source>
</evidence>
<reference evidence="9 10" key="1">
    <citation type="submission" date="2016-11" db="EMBL/GenBank/DDBJ databases">
        <authorList>
            <person name="Jaros S."/>
            <person name="Januszkiewicz K."/>
            <person name="Wedrychowicz H."/>
        </authorList>
    </citation>
    <scope>NUCLEOTIDE SEQUENCE [LARGE SCALE GENOMIC DNA]</scope>
    <source>
        <strain evidence="9 10">DSM 15929</strain>
    </source>
</reference>
<evidence type="ECO:0000256" key="6">
    <source>
        <dbReference type="ARBA" id="ARBA00023136"/>
    </source>
</evidence>